<name>A0A0N4XIX8_NIPBR</name>
<proteinExistence type="inferred from homology"/>
<dbReference type="Pfam" id="PF00501">
    <property type="entry name" value="AMP-binding"/>
    <property type="match status" value="1"/>
</dbReference>
<reference evidence="8 9" key="2">
    <citation type="submission" date="2018-11" db="EMBL/GenBank/DDBJ databases">
        <authorList>
            <consortium name="Pathogen Informatics"/>
        </authorList>
    </citation>
    <scope>NUCLEOTIDE SEQUENCE [LARGE SCALE GENOMIC DNA]</scope>
</reference>
<evidence type="ECO:0000256" key="2">
    <source>
        <dbReference type="ARBA" id="ARBA00022598"/>
    </source>
</evidence>
<dbReference type="GO" id="GO:0005886">
    <property type="term" value="C:plasma membrane"/>
    <property type="evidence" value="ECO:0007669"/>
    <property type="project" value="TreeGrafter"/>
</dbReference>
<evidence type="ECO:0000256" key="1">
    <source>
        <dbReference type="ARBA" id="ARBA00006432"/>
    </source>
</evidence>
<evidence type="ECO:0000313" key="10">
    <source>
        <dbReference type="WBParaSite" id="NBR_0000248001-mRNA-1"/>
    </source>
</evidence>
<sequence>MALAASPSPVRQHDVDTGILEKSASLLPSMRIEELVTLVLIVVAVFFKNLPLGVVLSLILSVYIGIVYGDFIYRSYLTLNRDLSGLFLILDIKFDLWKKLRENRGLHEIFLEEQGFRSGDVVALFMENCVDFVAAWMGLAKIGVATAWINCNLKREPLAHCIQTSRAKAIITTRLLQQALDETISEDLLKCDNSDLYVIGRPAADGRFTHLTPKLETQRSVEPRRLDVVDFKSILCYIYTSGTTGLPKAAVMKHFRYYSMVMGAAKSFGIYPSDRIYVSMPIYHTAAGILGKGPFFRKISKLFQCSDQNTQRSDCV</sequence>
<keyword evidence="6" id="KW-0472">Membrane</keyword>
<dbReference type="EMBL" id="UYSL01002858">
    <property type="protein sequence ID" value="VDL66071.1"/>
    <property type="molecule type" value="Genomic_DNA"/>
</dbReference>
<dbReference type="GO" id="GO:0044539">
    <property type="term" value="P:long-chain fatty acid import into cell"/>
    <property type="evidence" value="ECO:0007669"/>
    <property type="project" value="TreeGrafter"/>
</dbReference>
<protein>
    <recommendedName>
        <fullName evidence="4">Long-chain-fatty-acid--CoA ligase</fullName>
    </recommendedName>
</protein>
<evidence type="ECO:0000256" key="5">
    <source>
        <dbReference type="ARBA" id="ARBA00048666"/>
    </source>
</evidence>
<accession>A0A0N4XIX8</accession>
<evidence type="ECO:0000259" key="7">
    <source>
        <dbReference type="Pfam" id="PF00501"/>
    </source>
</evidence>
<dbReference type="Gene3D" id="3.40.50.12780">
    <property type="entry name" value="N-terminal domain of ligase-like"/>
    <property type="match status" value="1"/>
</dbReference>
<dbReference type="SUPFAM" id="SSF56801">
    <property type="entry name" value="Acetyl-CoA synthetase-like"/>
    <property type="match status" value="1"/>
</dbReference>
<dbReference type="WBParaSite" id="NBR_0000248001-mRNA-1">
    <property type="protein sequence ID" value="NBR_0000248001-mRNA-1"/>
    <property type="gene ID" value="NBR_0000248001"/>
</dbReference>
<evidence type="ECO:0000313" key="8">
    <source>
        <dbReference type="EMBL" id="VDL66071.1"/>
    </source>
</evidence>
<dbReference type="GO" id="GO:0005789">
    <property type="term" value="C:endoplasmic reticulum membrane"/>
    <property type="evidence" value="ECO:0007669"/>
    <property type="project" value="TreeGrafter"/>
</dbReference>
<dbReference type="Proteomes" id="UP000271162">
    <property type="component" value="Unassembled WGS sequence"/>
</dbReference>
<dbReference type="GO" id="GO:0004467">
    <property type="term" value="F:long-chain fatty acid-CoA ligase activity"/>
    <property type="evidence" value="ECO:0007669"/>
    <property type="project" value="TreeGrafter"/>
</dbReference>
<dbReference type="GO" id="GO:0005324">
    <property type="term" value="F:long-chain fatty acid transmembrane transporter activity"/>
    <property type="evidence" value="ECO:0007669"/>
    <property type="project" value="TreeGrafter"/>
</dbReference>
<keyword evidence="6" id="KW-1133">Transmembrane helix</keyword>
<dbReference type="PANTHER" id="PTHR43107">
    <property type="entry name" value="LONG-CHAIN FATTY ACID TRANSPORT PROTEIN"/>
    <property type="match status" value="1"/>
</dbReference>
<gene>
    <name evidence="8" type="ORF">NBR_LOCUS2482</name>
</gene>
<dbReference type="InterPro" id="IPR042099">
    <property type="entry name" value="ANL_N_sf"/>
</dbReference>
<dbReference type="InterPro" id="IPR000873">
    <property type="entry name" value="AMP-dep_synth/lig_dom"/>
</dbReference>
<dbReference type="STRING" id="27835.A0A0N4XIX8"/>
<comment type="catalytic activity">
    <reaction evidence="5">
        <text>tetracosanoate + ATP + CoA = tetracosanoyl-CoA + AMP + diphosphate</text>
        <dbReference type="Rhea" id="RHEA:33639"/>
        <dbReference type="ChEBI" id="CHEBI:30616"/>
        <dbReference type="ChEBI" id="CHEBI:31014"/>
        <dbReference type="ChEBI" id="CHEBI:33019"/>
        <dbReference type="ChEBI" id="CHEBI:57287"/>
        <dbReference type="ChEBI" id="CHEBI:65052"/>
        <dbReference type="ChEBI" id="CHEBI:456215"/>
    </reaction>
    <physiologicalReaction direction="left-to-right" evidence="5">
        <dbReference type="Rhea" id="RHEA:33640"/>
    </physiologicalReaction>
</comment>
<evidence type="ECO:0000256" key="4">
    <source>
        <dbReference type="ARBA" id="ARBA00041297"/>
    </source>
</evidence>
<organism evidence="10">
    <name type="scientific">Nippostrongylus brasiliensis</name>
    <name type="common">Rat hookworm</name>
    <dbReference type="NCBI Taxonomy" id="27835"/>
    <lineage>
        <taxon>Eukaryota</taxon>
        <taxon>Metazoa</taxon>
        <taxon>Ecdysozoa</taxon>
        <taxon>Nematoda</taxon>
        <taxon>Chromadorea</taxon>
        <taxon>Rhabditida</taxon>
        <taxon>Rhabditina</taxon>
        <taxon>Rhabditomorpha</taxon>
        <taxon>Strongyloidea</taxon>
        <taxon>Heligmosomidae</taxon>
        <taxon>Nippostrongylus</taxon>
    </lineage>
</organism>
<feature type="transmembrane region" description="Helical" evidence="6">
    <location>
        <begin position="53"/>
        <end position="73"/>
    </location>
</feature>
<keyword evidence="2" id="KW-0436">Ligase</keyword>
<dbReference type="PROSITE" id="PS00455">
    <property type="entry name" value="AMP_BINDING"/>
    <property type="match status" value="1"/>
</dbReference>
<evidence type="ECO:0000313" key="9">
    <source>
        <dbReference type="Proteomes" id="UP000271162"/>
    </source>
</evidence>
<evidence type="ECO:0000256" key="6">
    <source>
        <dbReference type="SAM" id="Phobius"/>
    </source>
</evidence>
<keyword evidence="6" id="KW-0812">Transmembrane</keyword>
<dbReference type="AlphaFoldDB" id="A0A0N4XIX8"/>
<dbReference type="OMA" id="FMENCVD"/>
<feature type="domain" description="AMP-dependent synthetase/ligase" evidence="7">
    <location>
        <begin position="110"/>
        <end position="287"/>
    </location>
</feature>
<comment type="similarity">
    <text evidence="1">Belongs to the ATP-dependent AMP-binding enzyme family.</text>
</comment>
<reference evidence="10" key="1">
    <citation type="submission" date="2017-02" db="UniProtKB">
        <authorList>
            <consortium name="WormBaseParasite"/>
        </authorList>
    </citation>
    <scope>IDENTIFICATION</scope>
</reference>
<comment type="catalytic activity">
    <reaction evidence="3">
        <text>a very long-chain fatty acid + ATP + CoA = a very long-chain fatty acyl-CoA + AMP + diphosphate</text>
        <dbReference type="Rhea" id="RHEA:54536"/>
        <dbReference type="ChEBI" id="CHEBI:30616"/>
        <dbReference type="ChEBI" id="CHEBI:33019"/>
        <dbReference type="ChEBI" id="CHEBI:57287"/>
        <dbReference type="ChEBI" id="CHEBI:58950"/>
        <dbReference type="ChEBI" id="CHEBI:138261"/>
        <dbReference type="ChEBI" id="CHEBI:456215"/>
    </reaction>
    <physiologicalReaction direction="left-to-right" evidence="3">
        <dbReference type="Rhea" id="RHEA:54537"/>
    </physiologicalReaction>
</comment>
<keyword evidence="9" id="KW-1185">Reference proteome</keyword>
<dbReference type="InterPro" id="IPR020845">
    <property type="entry name" value="AMP-binding_CS"/>
</dbReference>
<evidence type="ECO:0000256" key="3">
    <source>
        <dbReference type="ARBA" id="ARBA00036527"/>
    </source>
</evidence>
<feature type="transmembrane region" description="Helical" evidence="6">
    <location>
        <begin position="30"/>
        <end position="47"/>
    </location>
</feature>
<dbReference type="PANTHER" id="PTHR43107:SF24">
    <property type="entry name" value="AMP-BINDING DOMAIN-CONTAINING PROTEIN"/>
    <property type="match status" value="1"/>
</dbReference>